<evidence type="ECO:0000313" key="2">
    <source>
        <dbReference type="Proteomes" id="UP000186583"/>
    </source>
</evidence>
<dbReference type="InterPro" id="IPR011333">
    <property type="entry name" value="SKP1/BTB/POZ_sf"/>
</dbReference>
<dbReference type="EMBL" id="MPGH01000027">
    <property type="protein sequence ID" value="OLN95816.1"/>
    <property type="molecule type" value="Genomic_DNA"/>
</dbReference>
<dbReference type="Proteomes" id="UP000186583">
    <property type="component" value="Unassembled WGS sequence"/>
</dbReference>
<comment type="caution">
    <text evidence="1">The sequence shown here is derived from an EMBL/GenBank/DDBJ whole genome shotgun (WGS) entry which is preliminary data.</text>
</comment>
<evidence type="ECO:0008006" key="3">
    <source>
        <dbReference type="Google" id="ProtNLM"/>
    </source>
</evidence>
<keyword evidence="2" id="KW-1185">Reference proteome</keyword>
<gene>
    <name evidence="1" type="ORF">CCHL11_02782</name>
</gene>
<evidence type="ECO:0000313" key="1">
    <source>
        <dbReference type="EMBL" id="OLN95816.1"/>
    </source>
</evidence>
<dbReference type="Gene3D" id="3.30.710.10">
    <property type="entry name" value="Potassium Channel Kv1.1, Chain A"/>
    <property type="match status" value="1"/>
</dbReference>
<dbReference type="OrthoDB" id="5275938at2759"/>
<proteinExistence type="predicted"/>
<sequence length="354" mass="39798">MNKPIEQNPLWQNYGEITILDRYGDLYLHVGADVEPLTKTYLICSKALSRASVVFEKMLYGGFSESEATSGDHAWTVDLPEDRSEPLELMLHITHGHFNLVPQKLQLTQLHRFLVLADKYDVLAIARPWAHGWMEAVKSSTLDPLLLAVAYQMGDLHTFKQMSLVIATSSHVDDDKDLVFGSSGQNKEISPRKLRDIDHLMPDGLVHDLALTRETLLVALIDPYIDLYRRLKDGRRLCKWSKDDSEICDSLLLGSLIRSFAAHGFDITAIDPVESYGGSALKLHSITLGLHLRTVTHYEPSSYSFSFSTTCQKVLESISSGAISLPLPENRQSLEPKYDKYIRKQASKTGLPLM</sequence>
<dbReference type="STRING" id="708187.A0A1Q8S341"/>
<reference evidence="1 2" key="1">
    <citation type="submission" date="2016-11" db="EMBL/GenBank/DDBJ databases">
        <title>Draft Genome Assembly of Colletotrichum chlorophyti a pathogen of herbaceous plants.</title>
        <authorList>
            <person name="Gan P."/>
            <person name="Narusaka M."/>
            <person name="Tsushima A."/>
            <person name="Narusaka Y."/>
            <person name="Takano Y."/>
            <person name="Shirasu K."/>
        </authorList>
    </citation>
    <scope>NUCLEOTIDE SEQUENCE [LARGE SCALE GENOMIC DNA]</scope>
    <source>
        <strain evidence="1 2">NTL11</strain>
    </source>
</reference>
<accession>A0A1Q8S341</accession>
<dbReference type="AlphaFoldDB" id="A0A1Q8S341"/>
<name>A0A1Q8S341_9PEZI</name>
<organism evidence="1 2">
    <name type="scientific">Colletotrichum chlorophyti</name>
    <dbReference type="NCBI Taxonomy" id="708187"/>
    <lineage>
        <taxon>Eukaryota</taxon>
        <taxon>Fungi</taxon>
        <taxon>Dikarya</taxon>
        <taxon>Ascomycota</taxon>
        <taxon>Pezizomycotina</taxon>
        <taxon>Sordariomycetes</taxon>
        <taxon>Hypocreomycetidae</taxon>
        <taxon>Glomerellales</taxon>
        <taxon>Glomerellaceae</taxon>
        <taxon>Colletotrichum</taxon>
    </lineage>
</organism>
<protein>
    <recommendedName>
        <fullName evidence="3">BTB domain-containing protein</fullName>
    </recommendedName>
</protein>